<sequence length="154" mass="18241">MAAANQRGYVIFFDFGTIRSDIWDMTDWSKQKELDHIKEGVALKDSVLWKLLAPARILNFSNAYGSCFIVIDWNWKRSFSDKCLVNMDHSNKNLVQIYSLKLKIESEITKHELIHEVKRNFALIIRCRNELQFMIDFFPDRKFIATNSIEEKKF</sequence>
<reference evidence="1 2" key="1">
    <citation type="submission" date="2015-10" db="EMBL/GenBank/DDBJ databases">
        <title>Genome analyses suggest a sexual origin of heterokaryosis in a supposedly ancient asexual fungus.</title>
        <authorList>
            <person name="Ropars J."/>
            <person name="Sedzielewska K."/>
            <person name="Noel J."/>
            <person name="Charron P."/>
            <person name="Farinelli L."/>
            <person name="Marton T."/>
            <person name="Kruger M."/>
            <person name="Pelin A."/>
            <person name="Brachmann A."/>
            <person name="Corradi N."/>
        </authorList>
    </citation>
    <scope>NUCLEOTIDE SEQUENCE [LARGE SCALE GENOMIC DNA]</scope>
    <source>
        <strain evidence="1 2">A4</strain>
    </source>
</reference>
<protein>
    <submittedName>
        <fullName evidence="1">Uncharacterized protein</fullName>
    </submittedName>
</protein>
<dbReference type="Proteomes" id="UP000234323">
    <property type="component" value="Unassembled WGS sequence"/>
</dbReference>
<gene>
    <name evidence="1" type="ORF">RhiirA4_453593</name>
</gene>
<evidence type="ECO:0000313" key="2">
    <source>
        <dbReference type="Proteomes" id="UP000234323"/>
    </source>
</evidence>
<organism evidence="1 2">
    <name type="scientific">Rhizophagus irregularis</name>
    <dbReference type="NCBI Taxonomy" id="588596"/>
    <lineage>
        <taxon>Eukaryota</taxon>
        <taxon>Fungi</taxon>
        <taxon>Fungi incertae sedis</taxon>
        <taxon>Mucoromycota</taxon>
        <taxon>Glomeromycotina</taxon>
        <taxon>Glomeromycetes</taxon>
        <taxon>Glomerales</taxon>
        <taxon>Glomeraceae</taxon>
        <taxon>Rhizophagus</taxon>
    </lineage>
</organism>
<keyword evidence="2" id="KW-1185">Reference proteome</keyword>
<proteinExistence type="predicted"/>
<dbReference type="AlphaFoldDB" id="A0A2I1G0V2"/>
<dbReference type="EMBL" id="LLXI01000094">
    <property type="protein sequence ID" value="PKY40258.1"/>
    <property type="molecule type" value="Genomic_DNA"/>
</dbReference>
<name>A0A2I1G0V2_9GLOM</name>
<comment type="caution">
    <text evidence="1">The sequence shown here is derived from an EMBL/GenBank/DDBJ whole genome shotgun (WGS) entry which is preliminary data.</text>
</comment>
<accession>A0A2I1G0V2</accession>
<evidence type="ECO:0000313" key="1">
    <source>
        <dbReference type="EMBL" id="PKY40258.1"/>
    </source>
</evidence>
<dbReference type="OrthoDB" id="5578278at2759"/>